<dbReference type="EMBL" id="CAJRAU010000005">
    <property type="protein sequence ID" value="CAG5071803.1"/>
    <property type="molecule type" value="Genomic_DNA"/>
</dbReference>
<keyword evidence="3" id="KW-1185">Reference proteome</keyword>
<dbReference type="GO" id="GO:0016787">
    <property type="term" value="F:hydrolase activity"/>
    <property type="evidence" value="ECO:0007669"/>
    <property type="project" value="UniProtKB-KW"/>
</dbReference>
<dbReference type="NCBIfam" id="NF006958">
    <property type="entry name" value="PRK09435.1"/>
    <property type="match status" value="1"/>
</dbReference>
<dbReference type="Gene3D" id="3.40.50.300">
    <property type="entry name" value="P-loop containing nucleotide triphosphate hydrolases"/>
    <property type="match status" value="1"/>
</dbReference>
<dbReference type="CDD" id="cd03114">
    <property type="entry name" value="MMAA-like"/>
    <property type="match status" value="1"/>
</dbReference>
<dbReference type="EC" id="3.6.-.-" evidence="2"/>
<dbReference type="Proteomes" id="UP000679725">
    <property type="component" value="Unassembled WGS sequence"/>
</dbReference>
<dbReference type="NCBIfam" id="TIGR00750">
    <property type="entry name" value="lao"/>
    <property type="match status" value="1"/>
</dbReference>
<accession>A0ABN7RGA6</accession>
<dbReference type="InterPro" id="IPR005129">
    <property type="entry name" value="GTPase_ArgK"/>
</dbReference>
<reference evidence="2 3" key="1">
    <citation type="submission" date="2021-04" db="EMBL/GenBank/DDBJ databases">
        <authorList>
            <person name="Rodrigo-Torres L."/>
            <person name="Arahal R. D."/>
            <person name="Lucena T."/>
        </authorList>
    </citation>
    <scope>NUCLEOTIDE SEQUENCE [LARGE SCALE GENOMIC DNA]</scope>
    <source>
        <strain evidence="2 3">CECT 9623</strain>
    </source>
</reference>
<dbReference type="Gene3D" id="1.10.287.130">
    <property type="match status" value="1"/>
</dbReference>
<dbReference type="PANTHER" id="PTHR23408:SF3">
    <property type="entry name" value="METHYLMALONIC ACIDURIA TYPE A PROTEIN, MITOCHONDRIAL"/>
    <property type="match status" value="1"/>
</dbReference>
<dbReference type="Pfam" id="PF03308">
    <property type="entry name" value="MeaB"/>
    <property type="match status" value="1"/>
</dbReference>
<evidence type="ECO:0000256" key="1">
    <source>
        <dbReference type="ARBA" id="ARBA00009625"/>
    </source>
</evidence>
<organism evidence="2 3">
    <name type="scientific">Dyadobacter linearis</name>
    <dbReference type="NCBI Taxonomy" id="2823330"/>
    <lineage>
        <taxon>Bacteria</taxon>
        <taxon>Pseudomonadati</taxon>
        <taxon>Bacteroidota</taxon>
        <taxon>Cytophagia</taxon>
        <taxon>Cytophagales</taxon>
        <taxon>Spirosomataceae</taxon>
        <taxon>Dyadobacter</taxon>
    </lineage>
</organism>
<dbReference type="Gene3D" id="1.20.5.170">
    <property type="match status" value="1"/>
</dbReference>
<sequence>MRERLSSDTYIDGILAGDRVILSRAITVVESRLAEDKLLAQAILNGILPQTGRSLRIGITGIPGVGKSTFIEALGIYLTSINKKVAVLAVDPTSSKSAGSILGDKTRMEELVKDPLAFIRPSATGLSLGGVARNTREAMLLCEAAGYEVILIETVGVGQSEIFVKGMTDFFLLLALPGAGDELQGIKKGIVEMADAVVVNKADGLFADEAAQAAATFENALHLAQAGESGVAVKVLTCSALENRGIPEVWETVQQYVATTVKNGFFSKNRAAQQVDWMHEIVRQKLEDLFYQNKEVKKQLHGIEEEVGAGKMLPAEAAQLLLNLLFKI</sequence>
<name>A0ABN7RGA6_9BACT</name>
<comment type="caution">
    <text evidence="2">The sequence shown here is derived from an EMBL/GenBank/DDBJ whole genome shotgun (WGS) entry which is preliminary data.</text>
</comment>
<evidence type="ECO:0000313" key="3">
    <source>
        <dbReference type="Proteomes" id="UP000679725"/>
    </source>
</evidence>
<dbReference type="RefSeq" id="WP_215235081.1">
    <property type="nucleotide sequence ID" value="NZ_CAJRAU010000005.1"/>
</dbReference>
<evidence type="ECO:0000313" key="2">
    <source>
        <dbReference type="EMBL" id="CAG5071803.1"/>
    </source>
</evidence>
<protein>
    <submittedName>
        <fullName evidence="2">GTPase</fullName>
        <ecNumber evidence="2">3.6.-.-</ecNumber>
    </submittedName>
</protein>
<gene>
    <name evidence="2" type="ORF">DYBT9623_03788</name>
</gene>
<proteinExistence type="inferred from homology"/>
<comment type="similarity">
    <text evidence="1">Belongs to the SIMIBI class G3E GTPase family. ArgK/MeaB subfamily.</text>
</comment>
<dbReference type="PANTHER" id="PTHR23408">
    <property type="entry name" value="METHYLMALONYL-COA MUTASE"/>
    <property type="match status" value="1"/>
</dbReference>
<keyword evidence="2" id="KW-0378">Hydrolase</keyword>
<dbReference type="SUPFAM" id="SSF52540">
    <property type="entry name" value="P-loop containing nucleoside triphosphate hydrolases"/>
    <property type="match status" value="1"/>
</dbReference>
<dbReference type="InterPro" id="IPR027417">
    <property type="entry name" value="P-loop_NTPase"/>
</dbReference>